<keyword evidence="3" id="KW-1185">Reference proteome</keyword>
<feature type="compositionally biased region" description="Polar residues" evidence="1">
    <location>
        <begin position="846"/>
        <end position="860"/>
    </location>
</feature>
<dbReference type="STRING" id="200324.A0A2N5TK17"/>
<accession>A0A2N5TK17</accession>
<comment type="caution">
    <text evidence="2">The sequence shown here is derived from an EMBL/GenBank/DDBJ whole genome shotgun (WGS) entry which is preliminary data.</text>
</comment>
<feature type="region of interest" description="Disordered" evidence="1">
    <location>
        <begin position="372"/>
        <end position="423"/>
    </location>
</feature>
<evidence type="ECO:0000313" key="3">
    <source>
        <dbReference type="Proteomes" id="UP000235388"/>
    </source>
</evidence>
<feature type="compositionally biased region" description="Basic and acidic residues" evidence="1">
    <location>
        <begin position="912"/>
        <end position="922"/>
    </location>
</feature>
<feature type="compositionally biased region" description="Polar residues" evidence="1">
    <location>
        <begin position="384"/>
        <end position="410"/>
    </location>
</feature>
<feature type="region of interest" description="Disordered" evidence="1">
    <location>
        <begin position="792"/>
        <end position="939"/>
    </location>
</feature>
<feature type="compositionally biased region" description="Polar residues" evidence="1">
    <location>
        <begin position="929"/>
        <end position="939"/>
    </location>
</feature>
<gene>
    <name evidence="2" type="ORF">PCANC_25933</name>
</gene>
<feature type="compositionally biased region" description="Polar residues" evidence="1">
    <location>
        <begin position="792"/>
        <end position="807"/>
    </location>
</feature>
<dbReference type="OrthoDB" id="2507007at2759"/>
<name>A0A2N5TK17_9BASI</name>
<dbReference type="EMBL" id="PGCJ01000583">
    <property type="protein sequence ID" value="PLW25847.1"/>
    <property type="molecule type" value="Genomic_DNA"/>
</dbReference>
<dbReference type="Proteomes" id="UP000235388">
    <property type="component" value="Unassembled WGS sequence"/>
</dbReference>
<proteinExistence type="predicted"/>
<feature type="compositionally biased region" description="Basic residues" evidence="1">
    <location>
        <begin position="822"/>
        <end position="844"/>
    </location>
</feature>
<organism evidence="2 3">
    <name type="scientific">Puccinia coronata f. sp. avenae</name>
    <dbReference type="NCBI Taxonomy" id="200324"/>
    <lineage>
        <taxon>Eukaryota</taxon>
        <taxon>Fungi</taxon>
        <taxon>Dikarya</taxon>
        <taxon>Basidiomycota</taxon>
        <taxon>Pucciniomycotina</taxon>
        <taxon>Pucciniomycetes</taxon>
        <taxon>Pucciniales</taxon>
        <taxon>Pucciniaceae</taxon>
        <taxon>Puccinia</taxon>
    </lineage>
</organism>
<protein>
    <submittedName>
        <fullName evidence="2">Uncharacterized protein</fullName>
    </submittedName>
</protein>
<reference evidence="2 3" key="1">
    <citation type="submission" date="2017-11" db="EMBL/GenBank/DDBJ databases">
        <title>De novo assembly and phasing of dikaryotic genomes from two isolates of Puccinia coronata f. sp. avenae, the causal agent of oat crown rust.</title>
        <authorList>
            <person name="Miller M.E."/>
            <person name="Zhang Y."/>
            <person name="Omidvar V."/>
            <person name="Sperschneider J."/>
            <person name="Schwessinger B."/>
            <person name="Raley C."/>
            <person name="Palmer J.M."/>
            <person name="Garnica D."/>
            <person name="Upadhyaya N."/>
            <person name="Rathjen J."/>
            <person name="Taylor J.M."/>
            <person name="Park R.F."/>
            <person name="Dodds P.N."/>
            <person name="Hirsch C.D."/>
            <person name="Kianian S.F."/>
            <person name="Figueroa M."/>
        </authorList>
    </citation>
    <scope>NUCLEOTIDE SEQUENCE [LARGE SCALE GENOMIC DNA]</scope>
    <source>
        <strain evidence="2">12NC29</strain>
    </source>
</reference>
<evidence type="ECO:0000256" key="1">
    <source>
        <dbReference type="SAM" id="MobiDB-lite"/>
    </source>
</evidence>
<sequence>MVQQLELLVLVPETACSLWPHLELLVSATEANAPNSCSFWSQKLRPIVPAAGALLEPLVSETETNAPNSCSCRSQQVRPMVPAAGTQVRPMISADGAVGLNKQGQCFQRLEPLALTVCYVTFIKSAPAAESDFMKVFLHSHPISLAHKTSHHSDPPKKFQVVQVPSHSNLQVLALPHTPIFADHLKFHLTSDRTLKHAHTIMNPQPGYPSMNPQHGHTSMNPHHDSTNAGFEFHSVGGNINNIGTNINFDPYGTAHRAPDTLINKNTSNNLSPPYYNNSTCNRILGTDNSFPSNHPNGTNQNSGFDSHVAPNACGIESDMRYGLNQSQPNLQQQNTHQLVPLTTPSTQWTGLPSGNGIGTIHNTNTNYLQPNNINVIPLPHANTPGNSPSHAHNNPSRPTHGTNDPNGASNAADDPPPSTRETINRFMANAGPGQAATEAAQRVENQGTSSWTLDQLCARANSQSKKKMTHKDEAFFFKFYDTQQRALANAAYERRVSVGMVENLLGRKQVQRSTSSWNNFTAQNGALFKGKGRGVQNSGAMSQLKVMWDAMSPDKQLSYKKTNLPAVEEEEGETEGNLVDKPAHLVALRVHSTSLRIAESCVNKWMEDWQKKAVHIAATNHCEIVMFSVSNHLTSYNFQLAKATPGAADFVAQIYAADGLKNYQIRLQSYVTGARLNGVSAAISKKSKKKASSCVNKARERLAELVSNDTGGRKTTWTWQGCDEALGKLGFKVVFYPGATSQPAWIKSLSNRLTGSQATLIVENIKAGFLRVIKDKEALLGHSCSLAGTSNTGESISGRLSDNNETAAPAPGPSTTLLATTKRKQAQPRTKKKVPPKRKHCHSCRSPTSSEPDLAQGSTDESKGDVEITPPPKKRCRLIIPRSQSGEDNDEDPHEMTRQQGAPLFTGASDSGEHQDDHPSPEAENTDEQGTMRITGSM</sequence>
<evidence type="ECO:0000313" key="2">
    <source>
        <dbReference type="EMBL" id="PLW25847.1"/>
    </source>
</evidence>
<dbReference type="AlphaFoldDB" id="A0A2N5TK17"/>